<evidence type="ECO:0000313" key="5">
    <source>
        <dbReference type="Proteomes" id="UP000234560"/>
    </source>
</evidence>
<feature type="domain" description="Fe/B12 periplasmic-binding" evidence="3">
    <location>
        <begin position="91"/>
        <end position="350"/>
    </location>
</feature>
<dbReference type="PANTHER" id="PTHR30535:SF4">
    <property type="entry name" value="HEMIN-BINDING PERIPLASMIC PROTEIN HMUT"/>
    <property type="match status" value="1"/>
</dbReference>
<feature type="chain" id="PRO_5042209031" evidence="2">
    <location>
        <begin position="25"/>
        <end position="350"/>
    </location>
</feature>
<dbReference type="PROSITE" id="PS50983">
    <property type="entry name" value="FE_B12_PBP"/>
    <property type="match status" value="1"/>
</dbReference>
<dbReference type="SUPFAM" id="SSF53807">
    <property type="entry name" value="Helical backbone' metal receptor"/>
    <property type="match status" value="1"/>
</dbReference>
<sequence>MRRVATWLASLACVVALVSGCASWDSPQAGKLSDELSGASTVDPRARDGVVSVDKLDEVEPVTDNPKPALPVELTDADGNDVTVTDTSRILALDLYGTYTKTLRGLGLGPNIVGRTVSSTEDSLADVPVVTVGGHDINVEAVLNLKPTLVIVDHSIGPPEAIEQIRAAGVPTVIMNPTRSLETLGTDIENVAGVVGLPSEGATLAKRSVDQVEEARSAIAGLAPETPLRMAFLYARGTGGVFYILGKENSTEDLIGALGGEDVATESGIGAPSPASPEALAGLNPEVFVMMTKGLESTGSISGLLSRPGVAQTDAGQHSRVLVLPDGDSLAFGPQTGELLLRAAKALYVG</sequence>
<evidence type="ECO:0000259" key="3">
    <source>
        <dbReference type="PROSITE" id="PS50983"/>
    </source>
</evidence>
<dbReference type="Pfam" id="PF01497">
    <property type="entry name" value="Peripla_BP_2"/>
    <property type="match status" value="1"/>
</dbReference>
<dbReference type="InterPro" id="IPR050902">
    <property type="entry name" value="ABC_Transporter_SBP"/>
</dbReference>
<name>A0AAF1BSE0_9CORY</name>
<gene>
    <name evidence="4" type="ORF">CYJ47_13055</name>
</gene>
<feature type="signal peptide" evidence="2">
    <location>
        <begin position="1"/>
        <end position="24"/>
    </location>
</feature>
<dbReference type="InterPro" id="IPR002491">
    <property type="entry name" value="ABC_transptr_periplasmic_BD"/>
</dbReference>
<comment type="similarity">
    <text evidence="1">Belongs to the bacterial solute-binding protein 8 family.</text>
</comment>
<dbReference type="AlphaFoldDB" id="A0AAF1BSE0"/>
<organism evidence="4 5">
    <name type="scientific">Corynebacterium pyruviciproducens</name>
    <dbReference type="NCBI Taxonomy" id="598660"/>
    <lineage>
        <taxon>Bacteria</taxon>
        <taxon>Bacillati</taxon>
        <taxon>Actinomycetota</taxon>
        <taxon>Actinomycetes</taxon>
        <taxon>Mycobacteriales</taxon>
        <taxon>Corynebacteriaceae</taxon>
        <taxon>Corynebacterium</taxon>
    </lineage>
</organism>
<dbReference type="Gene3D" id="3.40.50.1980">
    <property type="entry name" value="Nitrogenase molybdenum iron protein domain"/>
    <property type="match status" value="2"/>
</dbReference>
<dbReference type="PANTHER" id="PTHR30535">
    <property type="entry name" value="VITAMIN B12-BINDING PROTEIN"/>
    <property type="match status" value="1"/>
</dbReference>
<dbReference type="PROSITE" id="PS51257">
    <property type="entry name" value="PROKAR_LIPOPROTEIN"/>
    <property type="match status" value="1"/>
</dbReference>
<reference evidence="4" key="1">
    <citation type="submission" date="2017-12" db="EMBL/GenBank/DDBJ databases">
        <authorList>
            <person name="Thomas-White K."/>
            <person name="Wolfe A.J."/>
        </authorList>
    </citation>
    <scope>NUCLEOTIDE SEQUENCE</scope>
    <source>
        <strain evidence="4">UMB0763</strain>
    </source>
</reference>
<dbReference type="KEGG" id="cpyr:CYJ47_13055"/>
<evidence type="ECO:0000256" key="1">
    <source>
        <dbReference type="ARBA" id="ARBA00008814"/>
    </source>
</evidence>
<evidence type="ECO:0000256" key="2">
    <source>
        <dbReference type="SAM" id="SignalP"/>
    </source>
</evidence>
<keyword evidence="2" id="KW-0732">Signal</keyword>
<evidence type="ECO:0000313" key="4">
    <source>
        <dbReference type="EMBL" id="WOT02149.1"/>
    </source>
</evidence>
<dbReference type="EMBL" id="CP136958">
    <property type="protein sequence ID" value="WOT02149.1"/>
    <property type="molecule type" value="Genomic_DNA"/>
</dbReference>
<protein>
    <submittedName>
        <fullName evidence="4">ABC transporter substrate-binding protein</fullName>
    </submittedName>
</protein>
<reference evidence="4" key="2">
    <citation type="submission" date="2023-10" db="EMBL/GenBank/DDBJ databases">
        <authorList>
            <person name="Choi B."/>
        </authorList>
    </citation>
    <scope>NUCLEOTIDE SEQUENCE</scope>
    <source>
        <strain evidence="4">UMB0763</strain>
    </source>
</reference>
<accession>A0AAF1BSE0</accession>
<dbReference type="Proteomes" id="UP000234560">
    <property type="component" value="Chromosome"/>
</dbReference>
<proteinExistence type="inferred from homology"/>
<dbReference type="RefSeq" id="WP_101679077.1">
    <property type="nucleotide sequence ID" value="NZ_CP136958.1"/>
</dbReference>